<dbReference type="PROSITE" id="PS51257">
    <property type="entry name" value="PROKAR_LIPOPROTEIN"/>
    <property type="match status" value="1"/>
</dbReference>
<dbReference type="NCBIfam" id="NF047637">
    <property type="entry name" value="lipo_CC0125"/>
    <property type="match status" value="1"/>
</dbReference>
<protein>
    <recommendedName>
        <fullName evidence="4">Lipoprotein</fullName>
    </recommendedName>
</protein>
<evidence type="ECO:0000256" key="1">
    <source>
        <dbReference type="SAM" id="SignalP"/>
    </source>
</evidence>
<evidence type="ECO:0000313" key="3">
    <source>
        <dbReference type="Proteomes" id="UP001354971"/>
    </source>
</evidence>
<dbReference type="Proteomes" id="UP001354971">
    <property type="component" value="Unassembled WGS sequence"/>
</dbReference>
<organism evidence="2 3">
    <name type="scientific">Hyphobacterium lacteum</name>
    <dbReference type="NCBI Taxonomy" id="3116575"/>
    <lineage>
        <taxon>Bacteria</taxon>
        <taxon>Pseudomonadati</taxon>
        <taxon>Pseudomonadota</taxon>
        <taxon>Alphaproteobacteria</taxon>
        <taxon>Maricaulales</taxon>
        <taxon>Maricaulaceae</taxon>
        <taxon>Hyphobacterium</taxon>
    </lineage>
</organism>
<feature type="chain" id="PRO_5046001893" description="Lipoprotein" evidence="1">
    <location>
        <begin position="27"/>
        <end position="156"/>
    </location>
</feature>
<reference evidence="2 3" key="1">
    <citation type="submission" date="2024-01" db="EMBL/GenBank/DDBJ databases">
        <title>Hyphobacterium bacterium isolated from marine sediment.</title>
        <authorList>
            <person name="Zhao S."/>
        </authorList>
    </citation>
    <scope>NUCLEOTIDE SEQUENCE [LARGE SCALE GENOMIC DNA]</scope>
    <source>
        <strain evidence="3">HN65</strain>
    </source>
</reference>
<gene>
    <name evidence="2" type="ORF">V0U79_12705</name>
</gene>
<keyword evidence="1" id="KW-0732">Signal</keyword>
<evidence type="ECO:0008006" key="4">
    <source>
        <dbReference type="Google" id="ProtNLM"/>
    </source>
</evidence>
<evidence type="ECO:0000313" key="2">
    <source>
        <dbReference type="EMBL" id="MEE2527225.1"/>
    </source>
</evidence>
<keyword evidence="3" id="KW-1185">Reference proteome</keyword>
<dbReference type="EMBL" id="JAZDRP010000010">
    <property type="protein sequence ID" value="MEE2527225.1"/>
    <property type="molecule type" value="Genomic_DNA"/>
</dbReference>
<sequence>MRPLLIVAITSTLVACASTPTTYAPAAGTNRGYSEQQIEADRYRVRFDGGSDVTFSELEDMAFRRAAELTLEQGGSWFIVVSRSSQGDDDRPVSVGGSVGQTFGSRRFSGSSVGIGIHLDPSAGEKSIFLEILIRSGAMPDRPDAYNAQDVLHWQN</sequence>
<proteinExistence type="predicted"/>
<dbReference type="RefSeq" id="WP_330199887.1">
    <property type="nucleotide sequence ID" value="NZ_JAZDRP010000010.1"/>
</dbReference>
<comment type="caution">
    <text evidence="2">The sequence shown here is derived from an EMBL/GenBank/DDBJ whole genome shotgun (WGS) entry which is preliminary data.</text>
</comment>
<accession>A0ABU7LTH4</accession>
<name>A0ABU7LTH4_9PROT</name>
<feature type="signal peptide" evidence="1">
    <location>
        <begin position="1"/>
        <end position="26"/>
    </location>
</feature>